<protein>
    <submittedName>
        <fullName evidence="2">Uncharacterized protein</fullName>
    </submittedName>
</protein>
<accession>A0A1B6CJ79</accession>
<organism evidence="2">
    <name type="scientific">Clastoptera arizonana</name>
    <name type="common">Arizona spittle bug</name>
    <dbReference type="NCBI Taxonomy" id="38151"/>
    <lineage>
        <taxon>Eukaryota</taxon>
        <taxon>Metazoa</taxon>
        <taxon>Ecdysozoa</taxon>
        <taxon>Arthropoda</taxon>
        <taxon>Hexapoda</taxon>
        <taxon>Insecta</taxon>
        <taxon>Pterygota</taxon>
        <taxon>Neoptera</taxon>
        <taxon>Paraneoptera</taxon>
        <taxon>Hemiptera</taxon>
        <taxon>Auchenorrhyncha</taxon>
        <taxon>Cercopoidea</taxon>
        <taxon>Clastopteridae</taxon>
        <taxon>Clastoptera</taxon>
    </lineage>
</organism>
<dbReference type="AlphaFoldDB" id="A0A1B6CJ79"/>
<dbReference type="PANTHER" id="PTHR21041">
    <property type="entry name" value="DENDRITIC CELL-SPECIFIC TRANSMEMBRANE PROTEIN"/>
    <property type="match status" value="1"/>
</dbReference>
<gene>
    <name evidence="2" type="ORF">g.6292</name>
</gene>
<reference evidence="2" key="1">
    <citation type="submission" date="2015-12" db="EMBL/GenBank/DDBJ databases">
        <title>De novo transcriptome assembly of four potential Pierce s Disease insect vectors from Arizona vineyards.</title>
        <authorList>
            <person name="Tassone E.E."/>
        </authorList>
    </citation>
    <scope>NUCLEOTIDE SEQUENCE</scope>
</reference>
<dbReference type="PANTHER" id="PTHR21041:SF9">
    <property type="entry name" value="DENDRITIC CELL-SPECIFIC TRANSMEMBRANE PROTEIN-LIKE DOMAIN-CONTAINING PROTEIN"/>
    <property type="match status" value="1"/>
</dbReference>
<sequence length="149" mass="17508">MPNLVTFLRGLWLLHLKHKLEQSKTYGYKQHLKDVESGGKTFKSRFRRYFPCFKEQYLKPSWKTETSYGRFYLRIITERTFENYIAASFVGYLFGLIFAYFSYVLIIVKIEAPVLCGFLASVALTLFFTIGLAFTKRIRILVALTLPYL</sequence>
<feature type="transmembrane region" description="Helical" evidence="1">
    <location>
        <begin position="112"/>
        <end position="134"/>
    </location>
</feature>
<evidence type="ECO:0000313" key="2">
    <source>
        <dbReference type="EMBL" id="JAS13534.1"/>
    </source>
</evidence>
<keyword evidence="1" id="KW-0812">Transmembrane</keyword>
<evidence type="ECO:0000256" key="1">
    <source>
        <dbReference type="SAM" id="Phobius"/>
    </source>
</evidence>
<dbReference type="EMBL" id="GEDC01023764">
    <property type="protein sequence ID" value="JAS13534.1"/>
    <property type="molecule type" value="Transcribed_RNA"/>
</dbReference>
<dbReference type="InterPro" id="IPR051856">
    <property type="entry name" value="CSR-E3_Ligase_Protein"/>
</dbReference>
<proteinExistence type="predicted"/>
<keyword evidence="1" id="KW-1133">Transmembrane helix</keyword>
<feature type="transmembrane region" description="Helical" evidence="1">
    <location>
        <begin position="84"/>
        <end position="106"/>
    </location>
</feature>
<feature type="non-terminal residue" evidence="2">
    <location>
        <position position="149"/>
    </location>
</feature>
<name>A0A1B6CJ79_9HEMI</name>
<keyword evidence="1" id="KW-0472">Membrane</keyword>